<dbReference type="EMBL" id="CP013118">
    <property type="protein sequence ID" value="ALO16194.1"/>
    <property type="molecule type" value="Genomic_DNA"/>
</dbReference>
<dbReference type="SUPFAM" id="SSF52821">
    <property type="entry name" value="Rhodanese/Cell cycle control phosphatase"/>
    <property type="match status" value="1"/>
</dbReference>
<dbReference type="GO" id="GO:0016779">
    <property type="term" value="F:nucleotidyltransferase activity"/>
    <property type="evidence" value="ECO:0007669"/>
    <property type="project" value="UniProtKB-KW"/>
</dbReference>
<sequence>MEVTNKPVLQSFHLSGVKHISPKETWKVLQNNEALLVDVREDHEIAIESIQHDPTVYQPMSSIMQHLNELPKDKPLIVVCKKGVRSSKIVNLLKRQGYETVVNLDGGMHAWKKQKLPLDSIFDGDGCHDCHGDCSKC</sequence>
<gene>
    <name evidence="2" type="primary">moeZ</name>
    <name evidence="2" type="ORF">L21SP5_02571</name>
</gene>
<dbReference type="AlphaFoldDB" id="A0A0S2I1P8"/>
<dbReference type="STRING" id="1307839.L21SP5_02571"/>
<feature type="domain" description="Rhodanese" evidence="1">
    <location>
        <begin position="30"/>
        <end position="120"/>
    </location>
</feature>
<dbReference type="CDD" id="cd00158">
    <property type="entry name" value="RHOD"/>
    <property type="match status" value="1"/>
</dbReference>
<organism evidence="2 3">
    <name type="scientific">Salinivirga cyanobacteriivorans</name>
    <dbReference type="NCBI Taxonomy" id="1307839"/>
    <lineage>
        <taxon>Bacteria</taxon>
        <taxon>Pseudomonadati</taxon>
        <taxon>Bacteroidota</taxon>
        <taxon>Bacteroidia</taxon>
        <taxon>Bacteroidales</taxon>
        <taxon>Salinivirgaceae</taxon>
        <taxon>Salinivirga</taxon>
    </lineage>
</organism>
<dbReference type="Pfam" id="PF00581">
    <property type="entry name" value="Rhodanese"/>
    <property type="match status" value="1"/>
</dbReference>
<dbReference type="Proteomes" id="UP000064893">
    <property type="component" value="Chromosome"/>
</dbReference>
<dbReference type="InterPro" id="IPR001763">
    <property type="entry name" value="Rhodanese-like_dom"/>
</dbReference>
<dbReference type="KEGG" id="blq:L21SP5_02571"/>
<keyword evidence="2" id="KW-0808">Transferase</keyword>
<dbReference type="InterPro" id="IPR050229">
    <property type="entry name" value="GlpE_sulfurtransferase"/>
</dbReference>
<proteinExistence type="predicted"/>
<dbReference type="Gene3D" id="3.40.250.10">
    <property type="entry name" value="Rhodanese-like domain"/>
    <property type="match status" value="1"/>
</dbReference>
<evidence type="ECO:0000313" key="2">
    <source>
        <dbReference type="EMBL" id="ALO16194.1"/>
    </source>
</evidence>
<dbReference type="PANTHER" id="PTHR43031:SF1">
    <property type="entry name" value="PYRIDINE NUCLEOTIDE-DISULPHIDE OXIDOREDUCTASE"/>
    <property type="match status" value="1"/>
</dbReference>
<name>A0A0S2I1P8_9BACT</name>
<reference evidence="2 3" key="1">
    <citation type="submission" date="2015-11" db="EMBL/GenBank/DDBJ databases">
        <title>Description and complete genome sequence of a novel strain predominating in hypersaline microbial mats and representing a new family of the Bacteriodetes phylum.</title>
        <authorList>
            <person name="Spring S."/>
            <person name="Bunk B."/>
            <person name="Sproer C."/>
            <person name="Klenk H.-P."/>
        </authorList>
    </citation>
    <scope>NUCLEOTIDE SEQUENCE [LARGE SCALE GENOMIC DNA]</scope>
    <source>
        <strain evidence="2 3">L21-Spi-D4</strain>
    </source>
</reference>
<dbReference type="InterPro" id="IPR036873">
    <property type="entry name" value="Rhodanese-like_dom_sf"/>
</dbReference>
<evidence type="ECO:0000313" key="3">
    <source>
        <dbReference type="Proteomes" id="UP000064893"/>
    </source>
</evidence>
<evidence type="ECO:0000259" key="1">
    <source>
        <dbReference type="PROSITE" id="PS50206"/>
    </source>
</evidence>
<dbReference type="PROSITE" id="PS50206">
    <property type="entry name" value="RHODANESE_3"/>
    <property type="match status" value="1"/>
</dbReference>
<dbReference type="SMART" id="SM00450">
    <property type="entry name" value="RHOD"/>
    <property type="match status" value="1"/>
</dbReference>
<dbReference type="PANTHER" id="PTHR43031">
    <property type="entry name" value="FAD-DEPENDENT OXIDOREDUCTASE"/>
    <property type="match status" value="1"/>
</dbReference>
<keyword evidence="2" id="KW-0548">Nucleotidyltransferase</keyword>
<dbReference type="OrthoDB" id="1450994at2"/>
<keyword evidence="3" id="KW-1185">Reference proteome</keyword>
<protein>
    <submittedName>
        <fullName evidence="2">Putative adenylyltransferase/sulfurtransferase MoeZ</fullName>
    </submittedName>
</protein>
<accession>A0A0S2I1P8</accession>
<dbReference type="RefSeq" id="WP_081421531.1">
    <property type="nucleotide sequence ID" value="NZ_CP013118.1"/>
</dbReference>